<gene>
    <name evidence="6" type="ORF">MAR_036312</name>
</gene>
<dbReference type="SMART" id="SM00110">
    <property type="entry name" value="C1Q"/>
    <property type="match status" value="1"/>
</dbReference>
<dbReference type="InterPro" id="IPR000884">
    <property type="entry name" value="TSP1_rpt"/>
</dbReference>
<accession>A0ABY7EQZ6</accession>
<keyword evidence="2" id="KW-0964">Secreted</keyword>
<evidence type="ECO:0000256" key="2">
    <source>
        <dbReference type="ARBA" id="ARBA00022525"/>
    </source>
</evidence>
<name>A0ABY7EQZ6_MYAAR</name>
<dbReference type="PROSITE" id="PS50092">
    <property type="entry name" value="TSP1"/>
    <property type="match status" value="1"/>
</dbReference>
<keyword evidence="3 4" id="KW-0732">Signal</keyword>
<proteinExistence type="predicted"/>
<feature type="domain" description="C1q" evidence="5">
    <location>
        <begin position="154"/>
        <end position="298"/>
    </location>
</feature>
<evidence type="ECO:0000313" key="6">
    <source>
        <dbReference type="EMBL" id="WAR11236.1"/>
    </source>
</evidence>
<dbReference type="InterPro" id="IPR036383">
    <property type="entry name" value="TSP1_rpt_sf"/>
</dbReference>
<dbReference type="Pfam" id="PF00386">
    <property type="entry name" value="C1q"/>
    <property type="match status" value="1"/>
</dbReference>
<dbReference type="InterPro" id="IPR001073">
    <property type="entry name" value="C1q_dom"/>
</dbReference>
<evidence type="ECO:0000256" key="4">
    <source>
        <dbReference type="SAM" id="SignalP"/>
    </source>
</evidence>
<reference evidence="6" key="1">
    <citation type="submission" date="2022-11" db="EMBL/GenBank/DDBJ databases">
        <title>Centuries of genome instability and evolution in soft-shell clam transmissible cancer (bioRxiv).</title>
        <authorList>
            <person name="Hart S.F.M."/>
            <person name="Yonemitsu M.A."/>
            <person name="Giersch R.M."/>
            <person name="Beal B.F."/>
            <person name="Arriagada G."/>
            <person name="Davis B.W."/>
            <person name="Ostrander E.A."/>
            <person name="Goff S.P."/>
            <person name="Metzger M.J."/>
        </authorList>
    </citation>
    <scope>NUCLEOTIDE SEQUENCE</scope>
    <source>
        <strain evidence="6">MELC-2E11</strain>
        <tissue evidence="6">Siphon/mantle</tissue>
    </source>
</reference>
<dbReference type="PANTHER" id="PTHR22923">
    <property type="entry name" value="CEREBELLIN-RELATED"/>
    <property type="match status" value="1"/>
</dbReference>
<evidence type="ECO:0000259" key="5">
    <source>
        <dbReference type="PROSITE" id="PS50871"/>
    </source>
</evidence>
<keyword evidence="7" id="KW-1185">Reference proteome</keyword>
<dbReference type="Gene3D" id="2.60.120.40">
    <property type="match status" value="1"/>
</dbReference>
<organism evidence="6 7">
    <name type="scientific">Mya arenaria</name>
    <name type="common">Soft-shell clam</name>
    <dbReference type="NCBI Taxonomy" id="6604"/>
    <lineage>
        <taxon>Eukaryota</taxon>
        <taxon>Metazoa</taxon>
        <taxon>Spiralia</taxon>
        <taxon>Lophotrochozoa</taxon>
        <taxon>Mollusca</taxon>
        <taxon>Bivalvia</taxon>
        <taxon>Autobranchia</taxon>
        <taxon>Heteroconchia</taxon>
        <taxon>Euheterodonta</taxon>
        <taxon>Imparidentia</taxon>
        <taxon>Neoheterodontei</taxon>
        <taxon>Myida</taxon>
        <taxon>Myoidea</taxon>
        <taxon>Myidae</taxon>
        <taxon>Mya</taxon>
    </lineage>
</organism>
<feature type="chain" id="PRO_5045150818" evidence="4">
    <location>
        <begin position="24"/>
        <end position="362"/>
    </location>
</feature>
<dbReference type="SUPFAM" id="SSF49842">
    <property type="entry name" value="TNF-like"/>
    <property type="match status" value="1"/>
</dbReference>
<dbReference type="InterPro" id="IPR050822">
    <property type="entry name" value="Cerebellin_Synaptic_Org"/>
</dbReference>
<comment type="subcellular location">
    <subcellularLocation>
        <location evidence="1">Secreted</location>
    </subcellularLocation>
</comment>
<dbReference type="PROSITE" id="PS50871">
    <property type="entry name" value="C1Q"/>
    <property type="match status" value="1"/>
</dbReference>
<dbReference type="Gene3D" id="2.20.100.10">
    <property type="entry name" value="Thrombospondin type-1 (TSP1) repeat"/>
    <property type="match status" value="1"/>
</dbReference>
<protein>
    <submittedName>
        <fullName evidence="6">TSP2-like protein</fullName>
    </submittedName>
</protein>
<evidence type="ECO:0000256" key="3">
    <source>
        <dbReference type="ARBA" id="ARBA00022729"/>
    </source>
</evidence>
<dbReference type="InterPro" id="IPR008983">
    <property type="entry name" value="Tumour_necrosis_fac-like_dom"/>
</dbReference>
<evidence type="ECO:0000313" key="7">
    <source>
        <dbReference type="Proteomes" id="UP001164746"/>
    </source>
</evidence>
<sequence length="362" mass="41189">MDTTILRIAIFLLYILLSNKAIAEEPKCYSRFDYDEKMIEKMVRAEIKLEESAKRMDLNDATVGDIKTDVRNSIQTTKEDLSMDLNDFIQKYVANITDGGWSDWSSWNTCPVTCGVSMVTRSRSCDNPAPMKFGRQCVGNDQEWKICEVRECNGQPEKIAFYASLSDDIRKTTANTPLVFNDVITNVGGGYDPSTGVFTAPTDGLFVFSLTVRQYGHPGYGFEGRFSIKKGEVFVMNVYPDMHDKSDEFDTASGTTVLELVKEDTVYVVADDSEKATAAEPKCYSRFDYDEKMIEKMIRAEIKLEEFSKRMDLNDAALGDVKTDFRNEIQSAKEEVAMDLNDFIQRYVLTGQKPRDLRYKRL</sequence>
<dbReference type="PANTHER" id="PTHR22923:SF116">
    <property type="entry name" value="C1Q DOMAIN-CONTAINING PROTEIN"/>
    <property type="match status" value="1"/>
</dbReference>
<dbReference type="SUPFAM" id="SSF82895">
    <property type="entry name" value="TSP-1 type 1 repeat"/>
    <property type="match status" value="1"/>
</dbReference>
<dbReference type="Proteomes" id="UP001164746">
    <property type="component" value="Chromosome 7"/>
</dbReference>
<dbReference type="EMBL" id="CP111018">
    <property type="protein sequence ID" value="WAR11236.1"/>
    <property type="molecule type" value="Genomic_DNA"/>
</dbReference>
<evidence type="ECO:0000256" key="1">
    <source>
        <dbReference type="ARBA" id="ARBA00004613"/>
    </source>
</evidence>
<feature type="signal peptide" evidence="4">
    <location>
        <begin position="1"/>
        <end position="23"/>
    </location>
</feature>
<dbReference type="SMART" id="SM00209">
    <property type="entry name" value="TSP1"/>
    <property type="match status" value="1"/>
</dbReference>
<dbReference type="Pfam" id="PF00090">
    <property type="entry name" value="TSP_1"/>
    <property type="match status" value="1"/>
</dbReference>
<dbReference type="PRINTS" id="PR00007">
    <property type="entry name" value="COMPLEMNTC1Q"/>
</dbReference>